<feature type="domain" description="GmrSD restriction endonucleases N-terminal" evidence="1">
    <location>
        <begin position="11"/>
        <end position="237"/>
    </location>
</feature>
<name>A0A378SGA6_9MYCO</name>
<dbReference type="Pfam" id="PF07510">
    <property type="entry name" value="GmrSD_C"/>
    <property type="match status" value="1"/>
</dbReference>
<protein>
    <submittedName>
        <fullName evidence="3">Uncharacterized conserved protein</fullName>
    </submittedName>
</protein>
<evidence type="ECO:0000313" key="3">
    <source>
        <dbReference type="EMBL" id="STZ41773.1"/>
    </source>
</evidence>
<dbReference type="InterPro" id="IPR011089">
    <property type="entry name" value="GmrSD_C"/>
</dbReference>
<reference evidence="3 4" key="1">
    <citation type="submission" date="2018-06" db="EMBL/GenBank/DDBJ databases">
        <authorList>
            <consortium name="Pathogen Informatics"/>
            <person name="Doyle S."/>
        </authorList>
    </citation>
    <scope>NUCLEOTIDE SEQUENCE [LARGE SCALE GENOMIC DNA]</scope>
    <source>
        <strain evidence="3 4">NCTC10742</strain>
    </source>
</reference>
<evidence type="ECO:0000259" key="2">
    <source>
        <dbReference type="Pfam" id="PF07510"/>
    </source>
</evidence>
<dbReference type="Proteomes" id="UP000254291">
    <property type="component" value="Unassembled WGS sequence"/>
</dbReference>
<dbReference type="PANTHER" id="PTHR35149">
    <property type="entry name" value="SLL5132 PROTEIN"/>
    <property type="match status" value="1"/>
</dbReference>
<dbReference type="EMBL" id="UGQM01000001">
    <property type="protein sequence ID" value="STZ41773.1"/>
    <property type="molecule type" value="Genomic_DNA"/>
</dbReference>
<dbReference type="RefSeq" id="WP_115326637.1">
    <property type="nucleotide sequence ID" value="NZ_JACKST010000058.1"/>
</dbReference>
<dbReference type="InterPro" id="IPR004919">
    <property type="entry name" value="GmrSD_N"/>
</dbReference>
<organism evidence="3 4">
    <name type="scientific">Mycolicibacterium gilvum</name>
    <dbReference type="NCBI Taxonomy" id="1804"/>
    <lineage>
        <taxon>Bacteria</taxon>
        <taxon>Bacillati</taxon>
        <taxon>Actinomycetota</taxon>
        <taxon>Actinomycetes</taxon>
        <taxon>Mycobacteriales</taxon>
        <taxon>Mycobacteriaceae</taxon>
        <taxon>Mycolicibacterium</taxon>
    </lineage>
</organism>
<dbReference type="PANTHER" id="PTHR35149:SF2">
    <property type="entry name" value="DUF262 DOMAIN-CONTAINING PROTEIN"/>
    <property type="match status" value="1"/>
</dbReference>
<sequence length="595" mass="68040">MIKSVGNDPVYKLLSSEDTVIYQIPKYQREYAWSRQQWDELFDDLLEEEDPSAGHFLGTIICINRTSNTTKENVLELVDGQQRMTTVSILMAAIYKFLNDHIDQLDADEHTELNNLRRQLILKDPIRLRVRPQIQNSNYDDYLHVLKSSGLDVKAPPVKFLGNRRIMKAYNHFGSRIEKQAGSKLSVKPILDLLTRVKRAILVKLEVESTSDAFTLFESLNNRGMQLTPIDIIKNSLLAAADKKRHSSFTADHVFDQWNELLSDLGDDYQTQERFFRHYYNAFKDELPTVSKAPIATRSNLIRIYEKLISTDVENRLADILYCGGVYRRIIGNLDADEQKNDLDEAFADLARVQGAPSEALLLYLMTYRNDLHLNDKQLTTITETLTSFFVRRNLTGDPATNALQRLFMSIIAEASEMSGQAIVDSVRRRLRKVASNDTTFYAKLVGPLYNENAVVTRYILIALARESMTTETFTDLWEREGKHFKWTIEHILPQGPGLPKEWIAMLGGADVAAAIQQQHVHRLGNLTITGYNSTLGNRSFQFKKNRKDSKGNFVGFKNRLPLNDDVVQATEWTATEIEARTEKLAKLVLKLFPL</sequence>
<evidence type="ECO:0000313" key="4">
    <source>
        <dbReference type="Proteomes" id="UP000254291"/>
    </source>
</evidence>
<dbReference type="AlphaFoldDB" id="A0A378SGA6"/>
<accession>A0A378SGA6</accession>
<gene>
    <name evidence="3" type="ORF">NCTC10742_00980</name>
</gene>
<feature type="domain" description="GmrSD restriction endonucleases C-terminal" evidence="2">
    <location>
        <begin position="456"/>
        <end position="587"/>
    </location>
</feature>
<dbReference type="Pfam" id="PF03235">
    <property type="entry name" value="GmrSD_N"/>
    <property type="match status" value="1"/>
</dbReference>
<proteinExistence type="predicted"/>
<evidence type="ECO:0000259" key="1">
    <source>
        <dbReference type="Pfam" id="PF03235"/>
    </source>
</evidence>